<evidence type="ECO:0000313" key="1">
    <source>
        <dbReference type="EMBL" id="MBB4228770.1"/>
    </source>
</evidence>
<reference evidence="1 2" key="1">
    <citation type="submission" date="2020-08" db="EMBL/GenBank/DDBJ databases">
        <title>Genomic Encyclopedia of Type Strains, Phase IV (KMG-V): Genome sequencing to study the core and pangenomes of soil and plant-associated prokaryotes.</title>
        <authorList>
            <person name="Whitman W."/>
        </authorList>
    </citation>
    <scope>NUCLEOTIDE SEQUENCE [LARGE SCALE GENOMIC DNA]</scope>
    <source>
        <strain evidence="1 2">SEMIA 4087</strain>
    </source>
</reference>
<sequence length="58" mass="6367">MLSVDGRSGHRPLETYAFCEDEARLTMPNAVFKITNRNGVHAPADHCQSLLNKNGLGL</sequence>
<dbReference type="Proteomes" id="UP000551353">
    <property type="component" value="Unassembled WGS sequence"/>
</dbReference>
<gene>
    <name evidence="1" type="ORF">GGD56_002612</name>
</gene>
<name>A0ABR6IM34_9HYPH</name>
<dbReference type="EMBL" id="JACIFX010000003">
    <property type="protein sequence ID" value="MBB4228770.1"/>
    <property type="molecule type" value="Genomic_DNA"/>
</dbReference>
<accession>A0ABR6IM34</accession>
<comment type="caution">
    <text evidence="1">The sequence shown here is derived from an EMBL/GenBank/DDBJ whole genome shotgun (WGS) entry which is preliminary data.</text>
</comment>
<keyword evidence="2" id="KW-1185">Reference proteome</keyword>
<dbReference type="RefSeq" id="WP_156890783.1">
    <property type="nucleotide sequence ID" value="NZ_JACIFX010000003.1"/>
</dbReference>
<proteinExistence type="predicted"/>
<evidence type="ECO:0000313" key="2">
    <source>
        <dbReference type="Proteomes" id="UP000551353"/>
    </source>
</evidence>
<organism evidence="1 2">
    <name type="scientific">Rhizobium mongolense</name>
    <dbReference type="NCBI Taxonomy" id="57676"/>
    <lineage>
        <taxon>Bacteria</taxon>
        <taxon>Pseudomonadati</taxon>
        <taxon>Pseudomonadota</taxon>
        <taxon>Alphaproteobacteria</taxon>
        <taxon>Hyphomicrobiales</taxon>
        <taxon>Rhizobiaceae</taxon>
        <taxon>Rhizobium/Agrobacterium group</taxon>
        <taxon>Rhizobium</taxon>
    </lineage>
</organism>
<protein>
    <submittedName>
        <fullName evidence="1">Uncharacterized protein</fullName>
    </submittedName>
</protein>